<gene>
    <name evidence="1" type="ORF">GPL26_25665</name>
</gene>
<dbReference type="Proteomes" id="UP000708338">
    <property type="component" value="Unassembled WGS sequence"/>
</dbReference>
<evidence type="ECO:0000313" key="2">
    <source>
        <dbReference type="Proteomes" id="UP000708338"/>
    </source>
</evidence>
<name>A0AA41K7E1_9FIRM</name>
<organism evidence="1 2">
    <name type="scientific">Enterocloster citroniae</name>
    <dbReference type="NCBI Taxonomy" id="358743"/>
    <lineage>
        <taxon>Bacteria</taxon>
        <taxon>Bacillati</taxon>
        <taxon>Bacillota</taxon>
        <taxon>Clostridia</taxon>
        <taxon>Lachnospirales</taxon>
        <taxon>Lachnospiraceae</taxon>
        <taxon>Enterocloster</taxon>
    </lineage>
</organism>
<evidence type="ECO:0000313" key="1">
    <source>
        <dbReference type="EMBL" id="MBT9812966.1"/>
    </source>
</evidence>
<protein>
    <submittedName>
        <fullName evidence="1">Uncharacterized protein</fullName>
    </submittedName>
</protein>
<proteinExistence type="predicted"/>
<dbReference type="Pfam" id="PF20648">
    <property type="entry name" value="DUF6809"/>
    <property type="match status" value="1"/>
</dbReference>
<comment type="caution">
    <text evidence="1">The sequence shown here is derived from an EMBL/GenBank/DDBJ whole genome shotgun (WGS) entry which is preliminary data.</text>
</comment>
<dbReference type="AlphaFoldDB" id="A0AA41K7E1"/>
<accession>A0AA41K7E1</accession>
<dbReference type="InterPro" id="IPR049215">
    <property type="entry name" value="DUF6809"/>
</dbReference>
<sequence length="94" mass="10949">MYRILEQLYDAPIGLNSIQPGQNLELMRMARNREEKLQKLIAALSPEQKKLFDELAQADGELETSRAFDKFKYGFHLGVLMMMEVMESYEDMLS</sequence>
<dbReference type="EMBL" id="WQPS01000115">
    <property type="protein sequence ID" value="MBT9812966.1"/>
    <property type="molecule type" value="Genomic_DNA"/>
</dbReference>
<dbReference type="RefSeq" id="WP_215630398.1">
    <property type="nucleotide sequence ID" value="NZ_JAQDJP010000009.1"/>
</dbReference>
<reference evidence="1" key="1">
    <citation type="journal article" date="2021" name="Gut Microbes">
        <title>A synthetic consortium of 100 gut commensals modulates the composition and function in a colon model of the microbiome of elderly subjects.</title>
        <authorList>
            <person name="Perez M."/>
            <person name="Ntemiri A."/>
            <person name="Tan H."/>
            <person name="Harris H.M.B."/>
            <person name="Roager H.M."/>
            <person name="Ribiere C."/>
            <person name="O'Toole P.W."/>
        </authorList>
    </citation>
    <scope>NUCLEOTIDE SEQUENCE</scope>
    <source>
        <strain evidence="1">MCC335</strain>
    </source>
</reference>